<dbReference type="PATRIC" id="fig|1003195.11.peg.2272"/>
<feature type="domain" description="Transglycosylase SLT" evidence="4">
    <location>
        <begin position="186"/>
        <end position="258"/>
    </location>
</feature>
<dbReference type="RefSeq" id="WP_014141439.1">
    <property type="nucleotide sequence ID" value="NC_016111.1"/>
</dbReference>
<keyword evidence="3" id="KW-0732">Signal</keyword>
<feature type="signal peptide" evidence="3">
    <location>
        <begin position="1"/>
        <end position="32"/>
    </location>
</feature>
<dbReference type="Proteomes" id="UP000007842">
    <property type="component" value="Chromosome"/>
</dbReference>
<evidence type="ECO:0000256" key="2">
    <source>
        <dbReference type="SAM" id="MobiDB-lite"/>
    </source>
</evidence>
<gene>
    <name evidence="5" type="ordered locus">SCATT_06720</name>
</gene>
<dbReference type="InterPro" id="IPR023346">
    <property type="entry name" value="Lysozyme-like_dom_sf"/>
</dbReference>
<dbReference type="STRING" id="1003195.SCATT_06720"/>
<dbReference type="Pfam" id="PF01464">
    <property type="entry name" value="SLT"/>
    <property type="match status" value="1"/>
</dbReference>
<dbReference type="KEGG" id="scy:SCATT_06720"/>
<evidence type="ECO:0000256" key="3">
    <source>
        <dbReference type="SAM" id="SignalP"/>
    </source>
</evidence>
<dbReference type="Gene3D" id="1.10.530.10">
    <property type="match status" value="1"/>
</dbReference>
<evidence type="ECO:0000259" key="4">
    <source>
        <dbReference type="Pfam" id="PF01464"/>
    </source>
</evidence>
<dbReference type="eggNOG" id="COG3953">
    <property type="taxonomic scope" value="Bacteria"/>
</dbReference>
<keyword evidence="6" id="KW-1185">Reference proteome</keyword>
<dbReference type="HOGENOM" id="CLU_083020_1_0_11"/>
<keyword evidence="1" id="KW-0175">Coiled coil</keyword>
<protein>
    <recommendedName>
        <fullName evidence="4">Transglycosylase SLT domain-containing protein</fullName>
    </recommendedName>
</protein>
<dbReference type="EMBL" id="CP003219">
    <property type="protein sequence ID" value="AEW93043.1"/>
    <property type="molecule type" value="Genomic_DNA"/>
</dbReference>
<organism evidence="5 6">
    <name type="scientific">Streptantibioticus cattleyicolor (strain ATCC 35852 / DSM 46488 / JCM 4925 / NBRC 14057 / NRRL 8057)</name>
    <name type="common">Streptomyces cattleya</name>
    <dbReference type="NCBI Taxonomy" id="1003195"/>
    <lineage>
        <taxon>Bacteria</taxon>
        <taxon>Bacillati</taxon>
        <taxon>Actinomycetota</taxon>
        <taxon>Actinomycetes</taxon>
        <taxon>Kitasatosporales</taxon>
        <taxon>Streptomycetaceae</taxon>
        <taxon>Streptantibioticus</taxon>
    </lineage>
</organism>
<proteinExistence type="predicted"/>
<dbReference type="SUPFAM" id="SSF53955">
    <property type="entry name" value="Lysozyme-like"/>
    <property type="match status" value="1"/>
</dbReference>
<evidence type="ECO:0000256" key="1">
    <source>
        <dbReference type="SAM" id="Coils"/>
    </source>
</evidence>
<evidence type="ECO:0000313" key="6">
    <source>
        <dbReference type="Proteomes" id="UP000007842"/>
    </source>
</evidence>
<dbReference type="InterPro" id="IPR008258">
    <property type="entry name" value="Transglycosylase_SLT_dom_1"/>
</dbReference>
<dbReference type="AlphaFoldDB" id="F8JU31"/>
<feature type="region of interest" description="Disordered" evidence="2">
    <location>
        <begin position="57"/>
        <end position="82"/>
    </location>
</feature>
<feature type="chain" id="PRO_5039416516" description="Transglycosylase SLT domain-containing protein" evidence="3">
    <location>
        <begin position="33"/>
        <end position="261"/>
    </location>
</feature>
<feature type="coiled-coil region" evidence="1">
    <location>
        <begin position="88"/>
        <end position="115"/>
    </location>
</feature>
<reference evidence="6" key="1">
    <citation type="submission" date="2011-12" db="EMBL/GenBank/DDBJ databases">
        <title>Complete genome sequence of Streptomyces cattleya strain DSM 46488.</title>
        <authorList>
            <person name="Ou H.-Y."/>
            <person name="Li P."/>
            <person name="Zhao C."/>
            <person name="O'Hagan D."/>
            <person name="Deng Z."/>
        </authorList>
    </citation>
    <scope>NUCLEOTIDE SEQUENCE [LARGE SCALE GENOMIC DNA]</scope>
    <source>
        <strain evidence="6">ATCC 35852 / DSM 46488 / JCM 4925 / NBRC 14057 / NRRL 8057</strain>
    </source>
</reference>
<dbReference type="KEGG" id="sct:SCAT_0663"/>
<sequence length="261" mass="27393">MPRHARARWTRSHKISAAGVVAVAGAASLAFAVAPGSAQPRQQAATVSTESIAWEAPATGAQLQHDGVARQSDQAGRRARDEQRAHRAAEARQRAADAAKAAEAAKAQAAQQQAAAAVQQRATAQPAVTRSALRVTTLAARTTTPAAAPVKATVYPDNLDGWIRQSLAVMAQRGIPGSYNGIKRNVMRESSGNPHAINLTDSNAAKGIPSKGLLQVIQPTFTAYHVTGTSWDIYDPVANITAACNYAAHRYGSIDNVNSAY</sequence>
<name>F8JU31_STREN</name>
<evidence type="ECO:0000313" key="5">
    <source>
        <dbReference type="EMBL" id="AEW93043.1"/>
    </source>
</evidence>
<accession>F8JU31</accession>
<accession>G8WTG0</accession>
<dbReference type="OrthoDB" id="4629613at2"/>